<protein>
    <submittedName>
        <fullName evidence="1">Tryptophan 7-halogenase</fullName>
    </submittedName>
</protein>
<reference evidence="1 2" key="1">
    <citation type="submission" date="2023-03" db="EMBL/GenBank/DDBJ databases">
        <title>Novosphingobium cyanobacteriorum sp. nov., isolated from a eutrophic reservoir during the Microcystis bloom period.</title>
        <authorList>
            <person name="Kang M."/>
            <person name="Le V."/>
            <person name="Ko S.-R."/>
            <person name="Lee S.-A."/>
            <person name="Ahn C.-Y."/>
        </authorList>
    </citation>
    <scope>NUCLEOTIDE SEQUENCE [LARGE SCALE GENOMIC DNA]</scope>
    <source>
        <strain evidence="1 2">HBC54</strain>
    </source>
</reference>
<evidence type="ECO:0000313" key="2">
    <source>
        <dbReference type="Proteomes" id="UP001222770"/>
    </source>
</evidence>
<proteinExistence type="predicted"/>
<dbReference type="RefSeq" id="WP_277275158.1">
    <property type="nucleotide sequence ID" value="NZ_JAROCY010000002.1"/>
</dbReference>
<sequence length="500" mass="55241">MKSPPRIAIAGGGSAGWMTACLLANRWKALGIHVTLVEAPEIPTIGVGEGSTPSLKKFFELLGIAEADWMPACDATYKASIRFVGWSPASGCDDYSHPFTTQIDLHTEPAFINNCNNRRLGHDVPTRPDLFLLNGVLAKANLAPLAPANFPFRMEYGYHFDSAKLGAFLREHAVSLGVAHLSRRVVRCEHAENGDLTALVTDRDERVAADWFIDCSGFSAMLLRGALGVPFASFTDNLFNDAAVVLPTAMGNVIPVETVSTALSSGWAWSIPLTTRSGNGYVYSRDHLSPHGAEAELRNHLRLTDETVEARHLTFVPGQLVRHWERNCLAVGLAQGFVEPLEATALHLVLNSVDLFIDHLERGDFTARYRDAFNAVITNRVERVRDYIVAHYKLNTRDDSEFWRANRANQTLSAPLLQILDVWFRRGDLARTLAEMDGLSHFQSLSWHCLLAGYGAFPPLTAQPRDDVDFYRDHDVARFLTGCATNFPAHRAALKHGTPA</sequence>
<keyword evidence="2" id="KW-1185">Reference proteome</keyword>
<organism evidence="1 2">
    <name type="scientific">Novosphingobium cyanobacteriorum</name>
    <dbReference type="NCBI Taxonomy" id="3024215"/>
    <lineage>
        <taxon>Bacteria</taxon>
        <taxon>Pseudomonadati</taxon>
        <taxon>Pseudomonadota</taxon>
        <taxon>Alphaproteobacteria</taxon>
        <taxon>Sphingomonadales</taxon>
        <taxon>Sphingomonadaceae</taxon>
        <taxon>Novosphingobium</taxon>
    </lineage>
</organism>
<evidence type="ECO:0000313" key="1">
    <source>
        <dbReference type="EMBL" id="MDF8332000.1"/>
    </source>
</evidence>
<dbReference type="InterPro" id="IPR036188">
    <property type="entry name" value="FAD/NAD-bd_sf"/>
</dbReference>
<name>A0ABT6CDK3_9SPHN</name>
<dbReference type="Proteomes" id="UP001222770">
    <property type="component" value="Unassembled WGS sequence"/>
</dbReference>
<accession>A0ABT6CDK3</accession>
<dbReference type="InterPro" id="IPR050816">
    <property type="entry name" value="Flavin-dep_Halogenase_NPB"/>
</dbReference>
<comment type="caution">
    <text evidence="1">The sequence shown here is derived from an EMBL/GenBank/DDBJ whole genome shotgun (WGS) entry which is preliminary data.</text>
</comment>
<dbReference type="EMBL" id="JAROCY010000002">
    <property type="protein sequence ID" value="MDF8332000.1"/>
    <property type="molecule type" value="Genomic_DNA"/>
</dbReference>
<dbReference type="Pfam" id="PF04820">
    <property type="entry name" value="Trp_halogenase"/>
    <property type="match status" value="1"/>
</dbReference>
<dbReference type="Gene3D" id="3.50.50.60">
    <property type="entry name" value="FAD/NAD(P)-binding domain"/>
    <property type="match status" value="1"/>
</dbReference>
<dbReference type="InterPro" id="IPR033856">
    <property type="entry name" value="Trp_halogen"/>
</dbReference>
<dbReference type="PROSITE" id="PS51257">
    <property type="entry name" value="PROKAR_LIPOPROTEIN"/>
    <property type="match status" value="1"/>
</dbReference>
<dbReference type="PANTHER" id="PTHR43747">
    <property type="entry name" value="FAD-BINDING PROTEIN"/>
    <property type="match status" value="1"/>
</dbReference>
<dbReference type="PIRSF" id="PIRSF011396">
    <property type="entry name" value="Trp_halogenase"/>
    <property type="match status" value="1"/>
</dbReference>
<dbReference type="InterPro" id="IPR006905">
    <property type="entry name" value="Flavin_halogenase"/>
</dbReference>
<dbReference type="SUPFAM" id="SSF51905">
    <property type="entry name" value="FAD/NAD(P)-binding domain"/>
    <property type="match status" value="1"/>
</dbReference>
<gene>
    <name evidence="1" type="ORF">POM99_02190</name>
</gene>
<dbReference type="PANTHER" id="PTHR43747:SF4">
    <property type="entry name" value="FLAVIN-DEPENDENT TRYPTOPHAN HALOGENASE"/>
    <property type="match status" value="1"/>
</dbReference>